<organism evidence="1 2">
    <name type="scientific">Oceanispirochaeta crateris</name>
    <dbReference type="NCBI Taxonomy" id="2518645"/>
    <lineage>
        <taxon>Bacteria</taxon>
        <taxon>Pseudomonadati</taxon>
        <taxon>Spirochaetota</taxon>
        <taxon>Spirochaetia</taxon>
        <taxon>Spirochaetales</taxon>
        <taxon>Spirochaetaceae</taxon>
        <taxon>Oceanispirochaeta</taxon>
    </lineage>
</organism>
<dbReference type="Proteomes" id="UP000324209">
    <property type="component" value="Chromosome"/>
</dbReference>
<reference evidence="1 2" key="1">
    <citation type="submission" date="2019-02" db="EMBL/GenBank/DDBJ databases">
        <title>Complete Genome Sequence and Methylome Analysis of free living Spirochaetas.</title>
        <authorList>
            <person name="Fomenkov A."/>
            <person name="Dubinina G."/>
            <person name="Leshcheva N."/>
            <person name="Mikheeva N."/>
            <person name="Grabovich M."/>
            <person name="Vincze T."/>
            <person name="Roberts R.J."/>
        </authorList>
    </citation>
    <scope>NUCLEOTIDE SEQUENCE [LARGE SCALE GENOMIC DNA]</scope>
    <source>
        <strain evidence="1 2">K2</strain>
    </source>
</reference>
<evidence type="ECO:0000313" key="2">
    <source>
        <dbReference type="Proteomes" id="UP000324209"/>
    </source>
</evidence>
<name>A0A5C1QQZ3_9SPIO</name>
<protein>
    <submittedName>
        <fullName evidence="1">Uncharacterized protein</fullName>
    </submittedName>
</protein>
<accession>A0A5C1QQZ3</accession>
<dbReference type="OrthoDB" id="6103794at2"/>
<sequence length="160" mass="18329">MRDMNHRMLVQEAIRLLEPSIQKLLSEKAKRRDMHVVVMNPTLKPWDCPFEEAILMEYSFTDPTVWENPYDEMAREKARQAWRAGRSNVESHLLAPATLKDGDLAFYGSFEHLGVIVAASGVESWFDVLISGWIAVAVQQLAQAEYQDFKTKTPMARFIG</sequence>
<keyword evidence="2" id="KW-1185">Reference proteome</keyword>
<evidence type="ECO:0000313" key="1">
    <source>
        <dbReference type="EMBL" id="QEN09659.1"/>
    </source>
</evidence>
<gene>
    <name evidence="1" type="ORF">EXM22_17320</name>
</gene>
<dbReference type="EMBL" id="CP036150">
    <property type="protein sequence ID" value="QEN09659.1"/>
    <property type="molecule type" value="Genomic_DNA"/>
</dbReference>
<dbReference type="AlphaFoldDB" id="A0A5C1QQZ3"/>
<proteinExistence type="predicted"/>
<dbReference type="KEGG" id="ock:EXM22_17320"/>